<evidence type="ECO:0000256" key="4">
    <source>
        <dbReference type="ARBA" id="ARBA00023033"/>
    </source>
</evidence>
<evidence type="ECO:0000256" key="6">
    <source>
        <dbReference type="PIRSR" id="PIRSR000337-1"/>
    </source>
</evidence>
<evidence type="ECO:0000259" key="7">
    <source>
        <dbReference type="Pfam" id="PF00296"/>
    </source>
</evidence>
<feature type="binding site" evidence="6">
    <location>
        <position position="201"/>
    </location>
    <ligand>
        <name>FMN</name>
        <dbReference type="ChEBI" id="CHEBI:58210"/>
    </ligand>
</feature>
<evidence type="ECO:0000256" key="1">
    <source>
        <dbReference type="ARBA" id="ARBA00022630"/>
    </source>
</evidence>
<dbReference type="SUPFAM" id="SSF51679">
    <property type="entry name" value="Bacterial luciferase-like"/>
    <property type="match status" value="1"/>
</dbReference>
<keyword evidence="2 6" id="KW-0288">FMN</keyword>
<accession>A0A841AHW4</accession>
<gene>
    <name evidence="8" type="ORF">HD599_001150</name>
</gene>
<dbReference type="AlphaFoldDB" id="A0A841AHW4"/>
<dbReference type="PANTHER" id="PTHR30011:SF16">
    <property type="entry name" value="C2H2 FINGER DOMAIN TRANSCRIPTION FACTOR (EUROFUNG)-RELATED"/>
    <property type="match status" value="1"/>
</dbReference>
<comment type="similarity">
    <text evidence="5">Belongs to the NtaA/SnaA/DszA monooxygenase family.</text>
</comment>
<sequence length="421" mass="45957">MSTAKKQIHLAAHFPGVNSTTIWSDPASGSQIDFSSFEHFAATAERGKLDFLFLAEGLRLREHKGEIHDLDVVGRPDTLTVLAAVAAITEHLGVVGTINTTFNEPFELARQLASLELVSGGRSGWNIVTSNDAFTGENFRRGGFLGNPDRYTRAAEFVDVATALWQGAGVEHHGEFFDVVGPLSVPVSPQGKPVILQAGVSDEGRDLAARYADAIFSPFADLAKGREFYADIQERLARFGRAPDSLKILPGASFVLGDTEREATERYDYERRAQVSAATAIRTVEAVWGRDLSEYDPDGPLPSIDLVVDEDITAGRAKTHRDSRGTAQQWLDRAEAEGLTLREAVITQQSRGVLVGTPEQVADRIDEFVQTEASDGFILVPSITPSGLDEFVDKVIPLLQERGSFRTDYEGATLRENLFAH</sequence>
<dbReference type="PIRSF" id="PIRSF000337">
    <property type="entry name" value="NTA_MOA"/>
    <property type="match status" value="1"/>
</dbReference>
<dbReference type="EMBL" id="JACHMJ010000001">
    <property type="protein sequence ID" value="MBB5842827.1"/>
    <property type="molecule type" value="Genomic_DNA"/>
</dbReference>
<evidence type="ECO:0000256" key="3">
    <source>
        <dbReference type="ARBA" id="ARBA00023002"/>
    </source>
</evidence>
<keyword evidence="4 8" id="KW-0503">Monooxygenase</keyword>
<organism evidence="8 9">
    <name type="scientific">Conyzicola lurida</name>
    <dbReference type="NCBI Taxonomy" id="1172621"/>
    <lineage>
        <taxon>Bacteria</taxon>
        <taxon>Bacillati</taxon>
        <taxon>Actinomycetota</taxon>
        <taxon>Actinomycetes</taxon>
        <taxon>Micrococcales</taxon>
        <taxon>Microbacteriaceae</taxon>
        <taxon>Conyzicola</taxon>
    </lineage>
</organism>
<evidence type="ECO:0000313" key="9">
    <source>
        <dbReference type="Proteomes" id="UP000536685"/>
    </source>
</evidence>
<dbReference type="GO" id="GO:0016705">
    <property type="term" value="F:oxidoreductase activity, acting on paired donors, with incorporation or reduction of molecular oxygen"/>
    <property type="evidence" value="ECO:0007669"/>
    <property type="project" value="InterPro"/>
</dbReference>
<dbReference type="Pfam" id="PF00296">
    <property type="entry name" value="Bac_luciferase"/>
    <property type="match status" value="1"/>
</dbReference>
<dbReference type="CDD" id="cd01095">
    <property type="entry name" value="Nitrilotriacetate_monoxgenase"/>
    <property type="match status" value="1"/>
</dbReference>
<dbReference type="Proteomes" id="UP000536685">
    <property type="component" value="Unassembled WGS sequence"/>
</dbReference>
<protein>
    <submittedName>
        <fullName evidence="8">Alkanesulfonate monooxygenase SsuD/methylene tetrahydromethanopterin reductase-like flavin-dependent oxidoreductase (Luciferase family)</fullName>
    </submittedName>
</protein>
<dbReference type="Gene3D" id="3.20.20.30">
    <property type="entry name" value="Luciferase-like domain"/>
    <property type="match status" value="1"/>
</dbReference>
<dbReference type="PANTHER" id="PTHR30011">
    <property type="entry name" value="ALKANESULFONATE MONOOXYGENASE-RELATED"/>
    <property type="match status" value="1"/>
</dbReference>
<evidence type="ECO:0000256" key="2">
    <source>
        <dbReference type="ARBA" id="ARBA00022643"/>
    </source>
</evidence>
<feature type="binding site" evidence="6">
    <location>
        <position position="151"/>
    </location>
    <ligand>
        <name>FMN</name>
        <dbReference type="ChEBI" id="CHEBI:58210"/>
    </ligand>
</feature>
<feature type="domain" description="Luciferase-like" evidence="7">
    <location>
        <begin position="27"/>
        <end position="372"/>
    </location>
</feature>
<keyword evidence="1 6" id="KW-0285">Flavoprotein</keyword>
<name>A0A841AHW4_9MICO</name>
<dbReference type="GO" id="GO:0004497">
    <property type="term" value="F:monooxygenase activity"/>
    <property type="evidence" value="ECO:0007669"/>
    <property type="project" value="UniProtKB-KW"/>
</dbReference>
<keyword evidence="9" id="KW-1185">Reference proteome</keyword>
<dbReference type="InterPro" id="IPR011251">
    <property type="entry name" value="Luciferase-like_dom"/>
</dbReference>
<proteinExistence type="inferred from homology"/>
<comment type="caution">
    <text evidence="8">The sequence shown here is derived from an EMBL/GenBank/DDBJ whole genome shotgun (WGS) entry which is preliminary data.</text>
</comment>
<reference evidence="8 9" key="1">
    <citation type="submission" date="2020-08" db="EMBL/GenBank/DDBJ databases">
        <title>Sequencing the genomes of 1000 actinobacteria strains.</title>
        <authorList>
            <person name="Klenk H.-P."/>
        </authorList>
    </citation>
    <scope>NUCLEOTIDE SEQUENCE [LARGE SCALE GENOMIC DNA]</scope>
    <source>
        <strain evidence="8 9">DSM 105784</strain>
    </source>
</reference>
<dbReference type="InterPro" id="IPR016215">
    <property type="entry name" value="NTA_MOA"/>
</dbReference>
<keyword evidence="3" id="KW-0560">Oxidoreductase</keyword>
<feature type="binding site" evidence="6">
    <location>
        <position position="97"/>
    </location>
    <ligand>
        <name>FMN</name>
        <dbReference type="ChEBI" id="CHEBI:58210"/>
    </ligand>
</feature>
<dbReference type="RefSeq" id="WP_184234559.1">
    <property type="nucleotide sequence ID" value="NZ_JACHMJ010000001.1"/>
</dbReference>
<evidence type="ECO:0000256" key="5">
    <source>
        <dbReference type="ARBA" id="ARBA00033748"/>
    </source>
</evidence>
<dbReference type="InterPro" id="IPR036661">
    <property type="entry name" value="Luciferase-like_sf"/>
</dbReference>
<evidence type="ECO:0000313" key="8">
    <source>
        <dbReference type="EMBL" id="MBB5842827.1"/>
    </source>
</evidence>
<dbReference type="InterPro" id="IPR051260">
    <property type="entry name" value="Diverse_substr_monoxygenases"/>
</dbReference>